<organism evidence="2 3">
    <name type="scientific">Acinetobacter amyesii</name>
    <dbReference type="NCBI Taxonomy" id="2942470"/>
    <lineage>
        <taxon>Bacteria</taxon>
        <taxon>Pseudomonadati</taxon>
        <taxon>Pseudomonadota</taxon>
        <taxon>Gammaproteobacteria</taxon>
        <taxon>Moraxellales</taxon>
        <taxon>Moraxellaceae</taxon>
        <taxon>Acinetobacter</taxon>
    </lineage>
</organism>
<proteinExistence type="predicted"/>
<dbReference type="AlphaFoldDB" id="A0A1T1GSL4"/>
<keyword evidence="3" id="KW-1185">Reference proteome</keyword>
<accession>A0A1T1GSL4</accession>
<gene>
    <name evidence="2" type="ORF">B1202_13735</name>
</gene>
<feature type="signal peptide" evidence="1">
    <location>
        <begin position="1"/>
        <end position="23"/>
    </location>
</feature>
<reference evidence="2 3" key="1">
    <citation type="submission" date="2017-02" db="EMBL/GenBank/DDBJ databases">
        <title>Acinetobacter sp. ANC 4945, whole genome shotgun sequencing project.</title>
        <authorList>
            <person name="Radolfova-Krizova L."/>
            <person name="Al Atrouni A."/>
            <person name="Nemec A."/>
        </authorList>
    </citation>
    <scope>NUCLEOTIDE SEQUENCE [LARGE SCALE GENOMIC DNA]</scope>
    <source>
        <strain evidence="2 3">ANC 4945</strain>
    </source>
</reference>
<dbReference type="Proteomes" id="UP000191160">
    <property type="component" value="Unassembled WGS sequence"/>
</dbReference>
<evidence type="ECO:0000256" key="1">
    <source>
        <dbReference type="SAM" id="SignalP"/>
    </source>
</evidence>
<dbReference type="EMBL" id="MVKX01000009">
    <property type="protein sequence ID" value="OOV80578.1"/>
    <property type="molecule type" value="Genomic_DNA"/>
</dbReference>
<name>A0A1T1GSL4_9GAMM</name>
<evidence type="ECO:0000313" key="2">
    <source>
        <dbReference type="EMBL" id="OOV80578.1"/>
    </source>
</evidence>
<protein>
    <submittedName>
        <fullName evidence="2">Uncharacterized protein</fullName>
    </submittedName>
</protein>
<comment type="caution">
    <text evidence="2">The sequence shown here is derived from an EMBL/GenBank/DDBJ whole genome shotgun (WGS) entry which is preliminary data.</text>
</comment>
<evidence type="ECO:0000313" key="3">
    <source>
        <dbReference type="Proteomes" id="UP000191160"/>
    </source>
</evidence>
<feature type="chain" id="PRO_5012933366" evidence="1">
    <location>
        <begin position="24"/>
        <end position="168"/>
    </location>
</feature>
<sequence length="168" mass="18802">MRKHLGFAWLMAFVMGWSSVVSAQQNFQHQQMMTANAHQASVHAAHTDPSHSNMATNCHQNQRQAVPEHAAHHGKQTTPEVFSMMDCHQSLDATSALQDGQAYHSTTQSTDCQDCTLAHCQISTSYVDSALVALQTFHVHHYAEPPRFIFAGQHLKGFWQEILRPPQA</sequence>
<keyword evidence="1" id="KW-0732">Signal</keyword>